<reference evidence="1 2" key="1">
    <citation type="journal article" date="2020" name="Biotechnol. Biofuels">
        <title>New insights from the biogas microbiome by comprehensive genome-resolved metagenomics of nearly 1600 species originating from multiple anaerobic digesters.</title>
        <authorList>
            <person name="Campanaro S."/>
            <person name="Treu L."/>
            <person name="Rodriguez-R L.M."/>
            <person name="Kovalovszki A."/>
            <person name="Ziels R.M."/>
            <person name="Maus I."/>
            <person name="Zhu X."/>
            <person name="Kougias P.G."/>
            <person name="Basile A."/>
            <person name="Luo G."/>
            <person name="Schluter A."/>
            <person name="Konstantinidis K.T."/>
            <person name="Angelidaki I."/>
        </authorList>
    </citation>
    <scope>NUCLEOTIDE SEQUENCE [LARGE SCALE GENOMIC DNA]</scope>
    <source>
        <strain evidence="1">AS27yjCOA_65</strain>
    </source>
</reference>
<gene>
    <name evidence="1" type="ORF">GYA55_03865</name>
</gene>
<organism evidence="1 2">
    <name type="scientific">SAR324 cluster bacterium</name>
    <dbReference type="NCBI Taxonomy" id="2024889"/>
    <lineage>
        <taxon>Bacteria</taxon>
        <taxon>Deltaproteobacteria</taxon>
        <taxon>SAR324 cluster</taxon>
    </lineage>
</organism>
<proteinExistence type="predicted"/>
<dbReference type="Proteomes" id="UP000524246">
    <property type="component" value="Unassembled WGS sequence"/>
</dbReference>
<evidence type="ECO:0000313" key="1">
    <source>
        <dbReference type="EMBL" id="NMC62284.1"/>
    </source>
</evidence>
<dbReference type="AlphaFoldDB" id="A0A7X9FQB2"/>
<sequence>MNERKKQLLRDFPWEEHYPRLIAFAEWLLQGKYWNSNQVPKGQTAESIVRDVIAKTFSEERNW</sequence>
<accession>A0A7X9FQB2</accession>
<dbReference type="EMBL" id="JAAZON010000151">
    <property type="protein sequence ID" value="NMC62284.1"/>
    <property type="molecule type" value="Genomic_DNA"/>
</dbReference>
<name>A0A7X9FQB2_9DELT</name>
<evidence type="ECO:0000313" key="2">
    <source>
        <dbReference type="Proteomes" id="UP000524246"/>
    </source>
</evidence>
<protein>
    <submittedName>
        <fullName evidence="1">Uncharacterized protein</fullName>
    </submittedName>
</protein>
<comment type="caution">
    <text evidence="1">The sequence shown here is derived from an EMBL/GenBank/DDBJ whole genome shotgun (WGS) entry which is preliminary data.</text>
</comment>
<feature type="non-terminal residue" evidence="1">
    <location>
        <position position="63"/>
    </location>
</feature>